<accession>A0A1I9S1Y2</accession>
<dbReference type="RefSeq" id="WP_236762786.1">
    <property type="nucleotide sequence ID" value="NZ_KX364409.1"/>
</dbReference>
<name>A0A1I9S1Y2_AERSS</name>
<evidence type="ECO:0008006" key="2">
    <source>
        <dbReference type="Google" id="ProtNLM"/>
    </source>
</evidence>
<dbReference type="EMBL" id="KX364409">
    <property type="protein sequence ID" value="AOZ60574.1"/>
    <property type="molecule type" value="Genomic_DNA"/>
</dbReference>
<protein>
    <recommendedName>
        <fullName evidence="2">Transcriptional regulator</fullName>
    </recommendedName>
</protein>
<proteinExistence type="predicted"/>
<dbReference type="AlphaFoldDB" id="A0A1I9S1Y2"/>
<keyword evidence="1" id="KW-0614">Plasmid</keyword>
<evidence type="ECO:0000313" key="1">
    <source>
        <dbReference type="EMBL" id="AOZ60574.1"/>
    </source>
</evidence>
<sequence length="78" mass="8592">MSDQALQQELAALIARHGLKHTRVAELICGQADRSCSVRAIKSWLADQSKPSARPCPEWALIALRRGLGYPDPEKPTL</sequence>
<geneLocation type="plasmid" evidence="1">
    <name>pAsa8</name>
</geneLocation>
<reference evidence="1" key="1">
    <citation type="journal article" date="2016" name="Sci. Rep.">
        <title>Diversity of antibiotic-resistance genes in Canadian isolates of Aeromonas salmonicida subsp. salmonicida: dominance of pSN254b and discovery of pAsa8.</title>
        <authorList>
            <person name="Trudel M.V."/>
            <person name="Vincent A.T."/>
            <person name="Attere S.A."/>
            <person name="Labbe M."/>
            <person name="Derome N."/>
            <person name="Culley A.I."/>
            <person name="Charette S.J."/>
        </authorList>
    </citation>
    <scope>NUCLEOTIDE SEQUENCE</scope>
    <source>
        <strain evidence="1">M16474-11</strain>
        <plasmid evidence="1">pAsa8</plasmid>
    </source>
</reference>
<organism evidence="1">
    <name type="scientific">Aeromonas salmonicida subsp. salmonicida</name>
    <dbReference type="NCBI Taxonomy" id="29491"/>
    <lineage>
        <taxon>Bacteria</taxon>
        <taxon>Pseudomonadati</taxon>
        <taxon>Pseudomonadota</taxon>
        <taxon>Gammaproteobacteria</taxon>
        <taxon>Aeromonadales</taxon>
        <taxon>Aeromonadaceae</taxon>
        <taxon>Aeromonas</taxon>
    </lineage>
</organism>